<name>A0ABU2UDC8_9ACTN</name>
<reference evidence="1" key="1">
    <citation type="submission" date="2024-05" db="EMBL/GenBank/DDBJ databases">
        <title>30 novel species of actinomycetes from the DSMZ collection.</title>
        <authorList>
            <person name="Nouioui I."/>
        </authorList>
    </citation>
    <scope>NUCLEOTIDE SEQUENCE</scope>
    <source>
        <strain evidence="1">DSM 41014</strain>
    </source>
</reference>
<protein>
    <submittedName>
        <fullName evidence="1">Uncharacterized protein</fullName>
    </submittedName>
</protein>
<dbReference type="RefSeq" id="WP_311633983.1">
    <property type="nucleotide sequence ID" value="NZ_JAVRFF010000002.1"/>
</dbReference>
<dbReference type="Proteomes" id="UP001180489">
    <property type="component" value="Unassembled WGS sequence"/>
</dbReference>
<dbReference type="EMBL" id="JAVRFF010000002">
    <property type="protein sequence ID" value="MDT0471070.1"/>
    <property type="molecule type" value="Genomic_DNA"/>
</dbReference>
<organism evidence="1 2">
    <name type="scientific">Streptomyces hintoniae</name>
    <dbReference type="NCBI Taxonomy" id="3075521"/>
    <lineage>
        <taxon>Bacteria</taxon>
        <taxon>Bacillati</taxon>
        <taxon>Actinomycetota</taxon>
        <taxon>Actinomycetes</taxon>
        <taxon>Kitasatosporales</taxon>
        <taxon>Streptomycetaceae</taxon>
        <taxon>Streptomyces</taxon>
    </lineage>
</organism>
<keyword evidence="2" id="KW-1185">Reference proteome</keyword>
<sequence>MEEEVCYFYYHELLAAREALVEGVLPRFREEFTGTFAADSDWRDQVLVKYVAAEDRLNVPRLVDPLDGQLFPDLPSLQSWMRRHIASATNQVLAKSSAADLAMRSALSCMYEAIHRAAAMDSSERSAEFFGAAAQWVRTVVSTLTGGAPWPRQLELQALSRSGVVTFLGRGASMSADGESGSVQWASGSAPASVEVAHVFEARQASAPLQLTTDPVLREVSRRTAHGFNQASGTALLQKRRSQLVDVAPTGNLLGADDGVGASASRTVYVVGTDTSVPVLTPGLPRAGTDSDVFHMTDRVARHVLASVARTARKPAHPEEQR</sequence>
<comment type="caution">
    <text evidence="1">The sequence shown here is derived from an EMBL/GenBank/DDBJ whole genome shotgun (WGS) entry which is preliminary data.</text>
</comment>
<gene>
    <name evidence="1" type="ORF">RM863_02815</name>
</gene>
<proteinExistence type="predicted"/>
<accession>A0ABU2UDC8</accession>
<evidence type="ECO:0000313" key="1">
    <source>
        <dbReference type="EMBL" id="MDT0471070.1"/>
    </source>
</evidence>
<evidence type="ECO:0000313" key="2">
    <source>
        <dbReference type="Proteomes" id="UP001180489"/>
    </source>
</evidence>